<evidence type="ECO:0000256" key="1">
    <source>
        <dbReference type="ARBA" id="ARBA00010164"/>
    </source>
</evidence>
<keyword evidence="3" id="KW-0418">Kinase</keyword>
<dbReference type="InterPro" id="IPR017508">
    <property type="entry name" value="HipA_N1"/>
</dbReference>
<evidence type="ECO:0000259" key="4">
    <source>
        <dbReference type="Pfam" id="PF07804"/>
    </source>
</evidence>
<evidence type="ECO:0000256" key="2">
    <source>
        <dbReference type="ARBA" id="ARBA00022679"/>
    </source>
</evidence>
<dbReference type="RefSeq" id="WP_154377275.1">
    <property type="nucleotide sequence ID" value="NZ_WKJK01000006.1"/>
</dbReference>
<feature type="domain" description="HipA N-terminal subdomain 1" evidence="5">
    <location>
        <begin position="13"/>
        <end position="114"/>
    </location>
</feature>
<evidence type="ECO:0000313" key="7">
    <source>
        <dbReference type="Proteomes" id="UP000433309"/>
    </source>
</evidence>
<dbReference type="AlphaFoldDB" id="A0A6I2L039"/>
<protein>
    <submittedName>
        <fullName evidence="6">Type II toxin-antitoxin system HipA family toxin</fullName>
    </submittedName>
</protein>
<dbReference type="GO" id="GO:0004674">
    <property type="term" value="F:protein serine/threonine kinase activity"/>
    <property type="evidence" value="ECO:0007669"/>
    <property type="project" value="TreeGrafter"/>
</dbReference>
<reference evidence="6 7" key="1">
    <citation type="submission" date="2019-11" db="EMBL/GenBank/DDBJ databases">
        <title>Novel species isolated from a subtropical stream in China.</title>
        <authorList>
            <person name="Lu H."/>
        </authorList>
    </citation>
    <scope>NUCLEOTIDE SEQUENCE [LARGE SCALE GENOMIC DNA]</scope>
    <source>
        <strain evidence="6 7">FT80W</strain>
    </source>
</reference>
<dbReference type="Proteomes" id="UP000433309">
    <property type="component" value="Unassembled WGS sequence"/>
</dbReference>
<dbReference type="GO" id="GO:0005829">
    <property type="term" value="C:cytosol"/>
    <property type="evidence" value="ECO:0007669"/>
    <property type="project" value="TreeGrafter"/>
</dbReference>
<proteinExistence type="inferred from homology"/>
<comment type="caution">
    <text evidence="6">The sequence shown here is derived from an EMBL/GenBank/DDBJ whole genome shotgun (WGS) entry which is preliminary data.</text>
</comment>
<name>A0A6I2L039_9BURK</name>
<accession>A0A6I2L039</accession>
<keyword evidence="2" id="KW-0808">Transferase</keyword>
<dbReference type="EMBL" id="WKJK01000006">
    <property type="protein sequence ID" value="MRW91172.1"/>
    <property type="molecule type" value="Genomic_DNA"/>
</dbReference>
<evidence type="ECO:0000256" key="3">
    <source>
        <dbReference type="ARBA" id="ARBA00022777"/>
    </source>
</evidence>
<feature type="domain" description="HipA-like C-terminal" evidence="4">
    <location>
        <begin position="157"/>
        <end position="375"/>
    </location>
</feature>
<dbReference type="InterPro" id="IPR012893">
    <property type="entry name" value="HipA-like_C"/>
</dbReference>
<evidence type="ECO:0000259" key="5">
    <source>
        <dbReference type="Pfam" id="PF13657"/>
    </source>
</evidence>
<comment type="similarity">
    <text evidence="1">Belongs to the HipA Ser/Thr kinase family.</text>
</comment>
<dbReference type="PANTHER" id="PTHR37419">
    <property type="entry name" value="SERINE/THREONINE-PROTEIN KINASE TOXIN HIPA"/>
    <property type="match status" value="1"/>
</dbReference>
<dbReference type="Pfam" id="PF07804">
    <property type="entry name" value="HipA_C"/>
    <property type="match status" value="1"/>
</dbReference>
<keyword evidence="7" id="KW-1185">Reference proteome</keyword>
<sequence length="407" mass="45877">MKKIEVRYQGWGEDWLLGVLADNGRNILFEYSPEALTQQLELSPYKLKLQQHAFDNFPRHLDHLPGLIADSLPDGWGRVLMDRLFRQSGWDREPISPLTRLGFIGHRSMGALSFVPQIQPNMAPAWLDLQQLAEDTQVVLRDADPASLQQLAILGGSPHGARPKALVHLDRGTGSISSDATATSDAILVKFPAQGEHKEVCAIEQVYACLARRCGLDMPATHYFDLGPKLAGFGIQRFDIERGMRVPIHTLAGLLHADFREPQVDYQTFLRATRFMTKDIREVWKAFERAVFNVLFNNRDDHAKNFSYRLDQARQWKLAPCYDLTFNVGPGNQHFMDVEGEASNIQRSHLLALAKNADLDQDGAGHIIDRMIAVVAELPDLLKNAPIRSSTISTITKQIRSNRDRLK</sequence>
<gene>
    <name evidence="6" type="ORF">GJ699_14340</name>
</gene>
<dbReference type="PANTHER" id="PTHR37419:SF8">
    <property type="entry name" value="TOXIN YJJJ"/>
    <property type="match status" value="1"/>
</dbReference>
<evidence type="ECO:0000313" key="6">
    <source>
        <dbReference type="EMBL" id="MRW91172.1"/>
    </source>
</evidence>
<organism evidence="6 7">
    <name type="scientific">Duganella guangzhouensis</name>
    <dbReference type="NCBI Taxonomy" id="2666084"/>
    <lineage>
        <taxon>Bacteria</taxon>
        <taxon>Pseudomonadati</taxon>
        <taxon>Pseudomonadota</taxon>
        <taxon>Betaproteobacteria</taxon>
        <taxon>Burkholderiales</taxon>
        <taxon>Oxalobacteraceae</taxon>
        <taxon>Telluria group</taxon>
        <taxon>Duganella</taxon>
    </lineage>
</organism>
<dbReference type="Pfam" id="PF13657">
    <property type="entry name" value="Couple_hipA"/>
    <property type="match status" value="1"/>
</dbReference>
<dbReference type="InterPro" id="IPR052028">
    <property type="entry name" value="HipA_Ser/Thr_kinase"/>
</dbReference>